<dbReference type="SMART" id="SM00421">
    <property type="entry name" value="HTH_LUXR"/>
    <property type="match status" value="1"/>
</dbReference>
<dbReference type="InterPro" id="IPR051797">
    <property type="entry name" value="TrmB-like"/>
</dbReference>
<dbReference type="CDD" id="cd00090">
    <property type="entry name" value="HTH_ARSR"/>
    <property type="match status" value="1"/>
</dbReference>
<dbReference type="InterPro" id="IPR016032">
    <property type="entry name" value="Sig_transdc_resp-reg_C-effctor"/>
</dbReference>
<dbReference type="SUPFAM" id="SSF46785">
    <property type="entry name" value="Winged helix' DNA-binding domain"/>
    <property type="match status" value="1"/>
</dbReference>
<keyword evidence="3" id="KW-1185">Reference proteome</keyword>
<dbReference type="OrthoDB" id="4266042at2"/>
<dbReference type="InterPro" id="IPR011991">
    <property type="entry name" value="ArsR-like_HTH"/>
</dbReference>
<dbReference type="EMBL" id="SUMC01000028">
    <property type="protein sequence ID" value="TKA08733.1"/>
    <property type="molecule type" value="Genomic_DNA"/>
</dbReference>
<evidence type="ECO:0000259" key="1">
    <source>
        <dbReference type="SMART" id="SM00421"/>
    </source>
</evidence>
<dbReference type="InterPro" id="IPR000792">
    <property type="entry name" value="Tscrpt_reg_LuxR_C"/>
</dbReference>
<dbReference type="GO" id="GO:0003677">
    <property type="term" value="F:DNA binding"/>
    <property type="evidence" value="ECO:0007669"/>
    <property type="project" value="InterPro"/>
</dbReference>
<dbReference type="Proteomes" id="UP000305778">
    <property type="component" value="Unassembled WGS sequence"/>
</dbReference>
<proteinExistence type="predicted"/>
<gene>
    <name evidence="2" type="ORF">FCI23_26715</name>
</gene>
<dbReference type="RefSeq" id="WP_136726475.1">
    <property type="nucleotide sequence ID" value="NZ_SUMC01000028.1"/>
</dbReference>
<comment type="caution">
    <text evidence="2">The sequence shown here is derived from an EMBL/GenBank/DDBJ whole genome shotgun (WGS) entry which is preliminary data.</text>
</comment>
<dbReference type="PANTHER" id="PTHR34293">
    <property type="entry name" value="HTH-TYPE TRANSCRIPTIONAL REGULATOR TRMBL2"/>
    <property type="match status" value="1"/>
</dbReference>
<reference evidence="2 3" key="1">
    <citation type="submission" date="2019-04" db="EMBL/GenBank/DDBJ databases">
        <title>Streptomyces oryziradicis sp. nov., a novel actinomycete isolated from rhizosphere soil of rice (Oryza sativa L.).</title>
        <authorList>
            <person name="Li C."/>
        </authorList>
    </citation>
    <scope>NUCLEOTIDE SEQUENCE [LARGE SCALE GENOMIC DNA]</scope>
    <source>
        <strain evidence="2 3">NEAU-C40</strain>
    </source>
</reference>
<feature type="domain" description="HTH luxR-type" evidence="1">
    <location>
        <begin position="270"/>
        <end position="327"/>
    </location>
</feature>
<dbReference type="InterPro" id="IPR036388">
    <property type="entry name" value="WH-like_DNA-bd_sf"/>
</dbReference>
<sequence>MELNVLGLTEEIEHVYTSLVGHPRCTASELAEACGLSPAGVGRLLSVLIRDGLATRTAGRPPRFSATAPDVAVTALIDEQQHRLGEARSLVHRLMETYREAARIAHPEMAVELLTDRDDISSAVGRLTAEARREVRAFDRPPYIDRPGSNLDLQIQRQRHGVVHRVIYDREAVAWPGRMHNDIAPSIRAGEKARVRPELPLKLVISDSRAAIIPFSLAAGGQSAAYLIHPSPMLVALESLFEAEWERAVALSDAGPPPAGNGTQWPGAVPVQPDPDTRSLLALLASGLTDAAIARSQGWSERTTQRRIHRLMSQLGATTRFQASLTAARRGWL</sequence>
<name>A0A4U0SI28_9ACTN</name>
<dbReference type="InterPro" id="IPR036390">
    <property type="entry name" value="WH_DNA-bd_sf"/>
</dbReference>
<accession>A0A4U0SI28</accession>
<protein>
    <submittedName>
        <fullName evidence="2">Winged helix-turn-helix transcriptional regulator</fullName>
    </submittedName>
</protein>
<dbReference type="Pfam" id="PF01978">
    <property type="entry name" value="TrmB"/>
    <property type="match status" value="1"/>
</dbReference>
<dbReference type="Gene3D" id="1.10.10.10">
    <property type="entry name" value="Winged helix-like DNA-binding domain superfamily/Winged helix DNA-binding domain"/>
    <property type="match status" value="2"/>
</dbReference>
<evidence type="ECO:0000313" key="3">
    <source>
        <dbReference type="Proteomes" id="UP000305778"/>
    </source>
</evidence>
<evidence type="ECO:0000313" key="2">
    <source>
        <dbReference type="EMBL" id="TKA08733.1"/>
    </source>
</evidence>
<dbReference type="GO" id="GO:0006355">
    <property type="term" value="P:regulation of DNA-templated transcription"/>
    <property type="evidence" value="ECO:0007669"/>
    <property type="project" value="InterPro"/>
</dbReference>
<dbReference type="InterPro" id="IPR002831">
    <property type="entry name" value="Tscrpt_reg_TrmB_N"/>
</dbReference>
<dbReference type="AlphaFoldDB" id="A0A4U0SI28"/>
<organism evidence="2 3">
    <name type="scientific">Actinacidiphila oryziradicis</name>
    <dbReference type="NCBI Taxonomy" id="2571141"/>
    <lineage>
        <taxon>Bacteria</taxon>
        <taxon>Bacillati</taxon>
        <taxon>Actinomycetota</taxon>
        <taxon>Actinomycetes</taxon>
        <taxon>Kitasatosporales</taxon>
        <taxon>Streptomycetaceae</taxon>
        <taxon>Actinacidiphila</taxon>
    </lineage>
</organism>
<dbReference type="SUPFAM" id="SSF46894">
    <property type="entry name" value="C-terminal effector domain of the bipartite response regulators"/>
    <property type="match status" value="1"/>
</dbReference>
<dbReference type="PANTHER" id="PTHR34293:SF1">
    <property type="entry name" value="HTH-TYPE TRANSCRIPTIONAL REGULATOR TRMBL2"/>
    <property type="match status" value="1"/>
</dbReference>